<accession>A0A916JUR4</accession>
<evidence type="ECO:0000313" key="3">
    <source>
        <dbReference type="Proteomes" id="UP000693672"/>
    </source>
</evidence>
<comment type="caution">
    <text evidence="2">The sequence shown here is derived from an EMBL/GenBank/DDBJ whole genome shotgun (WGS) entry which is preliminary data.</text>
</comment>
<organism evidence="2 3">
    <name type="scientific">Paenibacillus solanacearum</name>
    <dbReference type="NCBI Taxonomy" id="2048548"/>
    <lineage>
        <taxon>Bacteria</taxon>
        <taxon>Bacillati</taxon>
        <taxon>Bacillota</taxon>
        <taxon>Bacilli</taxon>
        <taxon>Bacillales</taxon>
        <taxon>Paenibacillaceae</taxon>
        <taxon>Paenibacillus</taxon>
    </lineage>
</organism>
<protein>
    <submittedName>
        <fullName evidence="2">Uncharacterized protein</fullName>
    </submittedName>
</protein>
<keyword evidence="3" id="KW-1185">Reference proteome</keyword>
<evidence type="ECO:0000313" key="2">
    <source>
        <dbReference type="EMBL" id="CAG7600455.1"/>
    </source>
</evidence>
<feature type="region of interest" description="Disordered" evidence="1">
    <location>
        <begin position="1"/>
        <end position="27"/>
    </location>
</feature>
<dbReference type="InterPro" id="IPR058870">
    <property type="entry name" value="YuzC"/>
</dbReference>
<dbReference type="Proteomes" id="UP000693672">
    <property type="component" value="Unassembled WGS sequence"/>
</dbReference>
<sequence>MHFLFGYAPSFSPKERPTPSTDPSDVSQFQYSAKQGMMPAADMSKLLHTISTQSSFALRLKKAAAESNKPAVKHLIQSLGIQTPFEVTVTPDGMAIDFKSSTSHICYELHAALCW</sequence>
<dbReference type="EMBL" id="CAJVAS010000001">
    <property type="protein sequence ID" value="CAG7600455.1"/>
    <property type="molecule type" value="Genomic_DNA"/>
</dbReference>
<dbReference type="Pfam" id="PF26344">
    <property type="entry name" value="YuzC"/>
    <property type="match status" value="1"/>
</dbReference>
<dbReference type="RefSeq" id="WP_218090207.1">
    <property type="nucleotide sequence ID" value="NZ_CAJVAS010000001.1"/>
</dbReference>
<dbReference type="AlphaFoldDB" id="A0A916JUR4"/>
<reference evidence="2" key="1">
    <citation type="submission" date="2021-06" db="EMBL/GenBank/DDBJ databases">
        <authorList>
            <person name="Criscuolo A."/>
        </authorList>
    </citation>
    <scope>NUCLEOTIDE SEQUENCE</scope>
    <source>
        <strain evidence="2">CIP111600</strain>
    </source>
</reference>
<proteinExistence type="predicted"/>
<name>A0A916JUR4_9BACL</name>
<feature type="compositionally biased region" description="Polar residues" evidence="1">
    <location>
        <begin position="18"/>
        <end position="27"/>
    </location>
</feature>
<evidence type="ECO:0000256" key="1">
    <source>
        <dbReference type="SAM" id="MobiDB-lite"/>
    </source>
</evidence>
<gene>
    <name evidence="2" type="ORF">PAESOLCIP111_00398</name>
</gene>